<evidence type="ECO:0000313" key="7">
    <source>
        <dbReference type="EMBL" id="RMX36618.1"/>
    </source>
</evidence>
<dbReference type="PRINTS" id="PR00237">
    <property type="entry name" value="GPCRRHODOPSN"/>
</dbReference>
<proteinExistence type="predicted"/>
<dbReference type="EMBL" id="RCHS01004268">
    <property type="protein sequence ID" value="RMX36618.1"/>
    <property type="molecule type" value="Genomic_DNA"/>
</dbReference>
<keyword evidence="4 5" id="KW-0472">Membrane</keyword>
<evidence type="ECO:0000256" key="4">
    <source>
        <dbReference type="ARBA" id="ARBA00023136"/>
    </source>
</evidence>
<dbReference type="CDD" id="cd00637">
    <property type="entry name" value="7tm_classA_rhodopsin-like"/>
    <property type="match status" value="1"/>
</dbReference>
<dbReference type="Gene3D" id="1.20.1070.10">
    <property type="entry name" value="Rhodopsin 7-helix transmembrane proteins"/>
    <property type="match status" value="1"/>
</dbReference>
<protein>
    <recommendedName>
        <fullName evidence="6">G-protein coupled receptors family 1 profile domain-containing protein</fullName>
    </recommendedName>
</protein>
<evidence type="ECO:0000259" key="6">
    <source>
        <dbReference type="PROSITE" id="PS50262"/>
    </source>
</evidence>
<gene>
    <name evidence="7" type="ORF">pdam_00014989</name>
</gene>
<feature type="domain" description="G-protein coupled receptors family 1 profile" evidence="6">
    <location>
        <begin position="118"/>
        <end position="156"/>
    </location>
</feature>
<keyword evidence="2 5" id="KW-0812">Transmembrane</keyword>
<dbReference type="OrthoDB" id="9894375at2759"/>
<evidence type="ECO:0000256" key="3">
    <source>
        <dbReference type="ARBA" id="ARBA00022989"/>
    </source>
</evidence>
<comment type="subcellular location">
    <subcellularLocation>
        <location evidence="1">Membrane</location>
    </subcellularLocation>
</comment>
<dbReference type="GO" id="GO:0016020">
    <property type="term" value="C:membrane"/>
    <property type="evidence" value="ECO:0007669"/>
    <property type="project" value="UniProtKB-SubCell"/>
</dbReference>
<dbReference type="InterPro" id="IPR017452">
    <property type="entry name" value="GPCR_Rhodpsn_7TM"/>
</dbReference>
<dbReference type="InterPro" id="IPR000276">
    <property type="entry name" value="GPCR_Rhodpsn"/>
</dbReference>
<evidence type="ECO:0000313" key="8">
    <source>
        <dbReference type="Proteomes" id="UP000275408"/>
    </source>
</evidence>
<comment type="caution">
    <text evidence="7">The sequence shown here is derived from an EMBL/GenBank/DDBJ whole genome shotgun (WGS) entry which is preliminary data.</text>
</comment>
<sequence>MHVEKKQVVITFFDYLQAEKLLHHEFQSSELSKAELTEVNCSQLPKQSPSSSYHPRILHGVLGRASHSPHRVLSRMYENTTQLTTLNLSRQTPTILTDATGGAVIALDGLISIFGTLGNLLVLAVIFVALRFSTVSNILIANLACVDLLTVTVLIPEFTHESTWKDVSKRNRCEYIKSHVPKTIFDDCYTSYHIGWARFDYWNSEKSVCINGDICLHSGSTK</sequence>
<name>A0A3M6T5N3_POCDA</name>
<dbReference type="PROSITE" id="PS50262">
    <property type="entry name" value="G_PROTEIN_RECEP_F1_2"/>
    <property type="match status" value="1"/>
</dbReference>
<dbReference type="Proteomes" id="UP000275408">
    <property type="component" value="Unassembled WGS sequence"/>
</dbReference>
<evidence type="ECO:0000256" key="5">
    <source>
        <dbReference type="SAM" id="Phobius"/>
    </source>
</evidence>
<keyword evidence="3 5" id="KW-1133">Transmembrane helix</keyword>
<accession>A0A3M6T5N3</accession>
<dbReference type="SUPFAM" id="SSF81321">
    <property type="entry name" value="Family A G protein-coupled receptor-like"/>
    <property type="match status" value="1"/>
</dbReference>
<keyword evidence="8" id="KW-1185">Reference proteome</keyword>
<reference evidence="7 8" key="1">
    <citation type="journal article" date="2018" name="Sci. Rep.">
        <title>Comparative analysis of the Pocillopora damicornis genome highlights role of immune system in coral evolution.</title>
        <authorList>
            <person name="Cunning R."/>
            <person name="Bay R.A."/>
            <person name="Gillette P."/>
            <person name="Baker A.C."/>
            <person name="Traylor-Knowles N."/>
        </authorList>
    </citation>
    <scope>NUCLEOTIDE SEQUENCE [LARGE SCALE GENOMIC DNA]</scope>
    <source>
        <strain evidence="7">RSMAS</strain>
        <tissue evidence="7">Whole animal</tissue>
    </source>
</reference>
<feature type="transmembrane region" description="Helical" evidence="5">
    <location>
        <begin position="110"/>
        <end position="132"/>
    </location>
</feature>
<evidence type="ECO:0000256" key="1">
    <source>
        <dbReference type="ARBA" id="ARBA00004370"/>
    </source>
</evidence>
<dbReference type="GO" id="GO:0004930">
    <property type="term" value="F:G protein-coupled receptor activity"/>
    <property type="evidence" value="ECO:0007669"/>
    <property type="project" value="InterPro"/>
</dbReference>
<evidence type="ECO:0000256" key="2">
    <source>
        <dbReference type="ARBA" id="ARBA00022692"/>
    </source>
</evidence>
<dbReference type="AlphaFoldDB" id="A0A3M6T5N3"/>
<organism evidence="7 8">
    <name type="scientific">Pocillopora damicornis</name>
    <name type="common">Cauliflower coral</name>
    <name type="synonym">Millepora damicornis</name>
    <dbReference type="NCBI Taxonomy" id="46731"/>
    <lineage>
        <taxon>Eukaryota</taxon>
        <taxon>Metazoa</taxon>
        <taxon>Cnidaria</taxon>
        <taxon>Anthozoa</taxon>
        <taxon>Hexacorallia</taxon>
        <taxon>Scleractinia</taxon>
        <taxon>Astrocoeniina</taxon>
        <taxon>Pocilloporidae</taxon>
        <taxon>Pocillopora</taxon>
    </lineage>
</organism>